<organism evidence="2">
    <name type="scientific">uncultured Caudovirales phage</name>
    <dbReference type="NCBI Taxonomy" id="2100421"/>
    <lineage>
        <taxon>Viruses</taxon>
        <taxon>Duplodnaviria</taxon>
        <taxon>Heunggongvirae</taxon>
        <taxon>Uroviricota</taxon>
        <taxon>Caudoviricetes</taxon>
        <taxon>Peduoviridae</taxon>
        <taxon>Maltschvirus</taxon>
        <taxon>Maltschvirus maltsch</taxon>
    </lineage>
</organism>
<sequence length="164" mass="17295">MWRAFIASVSSLPMGYKFRHNQAGDLPGSNNKVSAPMLRQLSGAIKSRALKAWTYTHKPLTRANLAAIREANESGFAVNLSADNLAEADRKAATGLPTVVILPRSAPATVYTPAGRKVVTCPAQTRAGTTCATCMLCAKVNRSVIIGFRAHGTGAKAAEIIANS</sequence>
<dbReference type="Pfam" id="PF23872">
    <property type="entry name" value="DUF7227"/>
    <property type="match status" value="1"/>
</dbReference>
<name>A0A6J5NW75_9CAUD</name>
<gene>
    <name evidence="2" type="ORF">UFOVP806_4</name>
</gene>
<evidence type="ECO:0000313" key="2">
    <source>
        <dbReference type="EMBL" id="CAB4163237.1"/>
    </source>
</evidence>
<evidence type="ECO:0000259" key="1">
    <source>
        <dbReference type="Pfam" id="PF23872"/>
    </source>
</evidence>
<dbReference type="EMBL" id="LR796750">
    <property type="protein sequence ID" value="CAB4163237.1"/>
    <property type="molecule type" value="Genomic_DNA"/>
</dbReference>
<proteinExistence type="predicted"/>
<accession>A0A6J5NW75</accession>
<protein>
    <recommendedName>
        <fullName evidence="1">DUF7227 domain-containing protein</fullName>
    </recommendedName>
</protein>
<feature type="domain" description="DUF7227" evidence="1">
    <location>
        <begin position="2"/>
        <end position="161"/>
    </location>
</feature>
<dbReference type="InterPro" id="IPR055651">
    <property type="entry name" value="DUF7227"/>
</dbReference>
<reference evidence="2" key="1">
    <citation type="submission" date="2020-04" db="EMBL/GenBank/DDBJ databases">
        <authorList>
            <person name="Chiriac C."/>
            <person name="Salcher M."/>
            <person name="Ghai R."/>
            <person name="Kavagutti S V."/>
        </authorList>
    </citation>
    <scope>NUCLEOTIDE SEQUENCE</scope>
</reference>